<evidence type="ECO:0000313" key="1">
    <source>
        <dbReference type="EMBL" id="CDL80108.1"/>
    </source>
</evidence>
<reference evidence="1 2" key="1">
    <citation type="submission" date="2013-11" db="EMBL/GenBank/DDBJ databases">
        <title>Draft genome sequence and annotation of the entomopathogenic bacterium, Xenorhabdus cabanillasi strain JM26.</title>
        <authorList>
            <person name="Gualtieri M."/>
            <person name="Ogier J.C."/>
            <person name="Pages S."/>
            <person name="Givaudan A."/>
            <person name="Gaudriault S."/>
        </authorList>
    </citation>
    <scope>NUCLEOTIDE SEQUENCE [LARGE SCALE GENOMIC DNA]</scope>
    <source>
        <strain evidence="1 2">JM26</strain>
    </source>
</reference>
<gene>
    <name evidence="1" type="ORF">XCR1_1370008</name>
</gene>
<dbReference type="EMBL" id="CBXE010000043">
    <property type="protein sequence ID" value="CDL80108.1"/>
    <property type="molecule type" value="Genomic_DNA"/>
</dbReference>
<name>W1IQJ4_9GAMM</name>
<dbReference type="Proteomes" id="UP000019197">
    <property type="component" value="Unassembled WGS sequence"/>
</dbReference>
<organism evidence="1 2">
    <name type="scientific">Xenorhabdus cabanillasii JM26</name>
    <dbReference type="NCBI Taxonomy" id="1427517"/>
    <lineage>
        <taxon>Bacteria</taxon>
        <taxon>Pseudomonadati</taxon>
        <taxon>Pseudomonadota</taxon>
        <taxon>Gammaproteobacteria</taxon>
        <taxon>Enterobacterales</taxon>
        <taxon>Morganellaceae</taxon>
        <taxon>Xenorhabdus</taxon>
    </lineage>
</organism>
<accession>W1IQJ4</accession>
<comment type="caution">
    <text evidence="1">The sequence shown here is derived from an EMBL/GenBank/DDBJ whole genome shotgun (WGS) entry which is preliminary data.</text>
</comment>
<sequence>MQMGDETCKICILFFIVKAKLTFPINWLLINSAYLKGFVSEKIKVIINIDALI</sequence>
<evidence type="ECO:0000313" key="2">
    <source>
        <dbReference type="Proteomes" id="UP000019197"/>
    </source>
</evidence>
<proteinExistence type="predicted"/>
<dbReference type="AlphaFoldDB" id="W1IQJ4"/>
<protein>
    <submittedName>
        <fullName evidence="1">Uncharacterized protein</fullName>
    </submittedName>
</protein>